<feature type="region of interest" description="Disordered" evidence="1">
    <location>
        <begin position="43"/>
        <end position="82"/>
    </location>
</feature>
<accession>A0AAN8HIC0</accession>
<reference evidence="2 3" key="1">
    <citation type="journal article" date="2023" name="Mol. Biol. Evol.">
        <title>Genomics of Secondarily Temperate Adaptation in the Only Non-Antarctic Icefish.</title>
        <authorList>
            <person name="Rivera-Colon A.G."/>
            <person name="Rayamajhi N."/>
            <person name="Minhas B.F."/>
            <person name="Madrigal G."/>
            <person name="Bilyk K.T."/>
            <person name="Yoon V."/>
            <person name="Hune M."/>
            <person name="Gregory S."/>
            <person name="Cheng C.H.C."/>
            <person name="Catchen J.M."/>
        </authorList>
    </citation>
    <scope>NUCLEOTIDE SEQUENCE [LARGE SCALE GENOMIC DNA]</scope>
    <source>
        <tissue evidence="2">White muscle</tissue>
    </source>
</reference>
<evidence type="ECO:0000256" key="1">
    <source>
        <dbReference type="SAM" id="MobiDB-lite"/>
    </source>
</evidence>
<feature type="compositionally biased region" description="Basic and acidic residues" evidence="1">
    <location>
        <begin position="73"/>
        <end position="82"/>
    </location>
</feature>
<dbReference type="Proteomes" id="UP001331515">
    <property type="component" value="Unassembled WGS sequence"/>
</dbReference>
<evidence type="ECO:0000313" key="2">
    <source>
        <dbReference type="EMBL" id="KAK5917464.1"/>
    </source>
</evidence>
<protein>
    <submittedName>
        <fullName evidence="2">Uncharacterized protein</fullName>
    </submittedName>
</protein>
<dbReference type="EMBL" id="JAURVH010001526">
    <property type="protein sequence ID" value="KAK5917464.1"/>
    <property type="molecule type" value="Genomic_DNA"/>
</dbReference>
<organism evidence="2 3">
    <name type="scientific">Champsocephalus gunnari</name>
    <name type="common">Mackerel icefish</name>
    <dbReference type="NCBI Taxonomy" id="52237"/>
    <lineage>
        <taxon>Eukaryota</taxon>
        <taxon>Metazoa</taxon>
        <taxon>Chordata</taxon>
        <taxon>Craniata</taxon>
        <taxon>Vertebrata</taxon>
        <taxon>Euteleostomi</taxon>
        <taxon>Actinopterygii</taxon>
        <taxon>Neopterygii</taxon>
        <taxon>Teleostei</taxon>
        <taxon>Neoteleostei</taxon>
        <taxon>Acanthomorphata</taxon>
        <taxon>Eupercaria</taxon>
        <taxon>Perciformes</taxon>
        <taxon>Notothenioidei</taxon>
        <taxon>Channichthyidae</taxon>
        <taxon>Champsocephalus</taxon>
    </lineage>
</organism>
<proteinExistence type="predicted"/>
<keyword evidence="3" id="KW-1185">Reference proteome</keyword>
<name>A0AAN8HIC0_CHAGU</name>
<feature type="compositionally biased region" description="Polar residues" evidence="1">
    <location>
        <begin position="43"/>
        <end position="62"/>
    </location>
</feature>
<evidence type="ECO:0000313" key="3">
    <source>
        <dbReference type="Proteomes" id="UP001331515"/>
    </source>
</evidence>
<gene>
    <name evidence="2" type="ORF">CgunFtcFv8_012352</name>
</gene>
<dbReference type="AlphaFoldDB" id="A0AAN8HIC0"/>
<comment type="caution">
    <text evidence="2">The sequence shown here is derived from an EMBL/GenBank/DDBJ whole genome shotgun (WGS) entry which is preliminary data.</text>
</comment>
<sequence length="82" mass="8512">MCSFVGSSPFSPTTSPVMKTRLTTAAMMSFFLAERLATLSSGRVSESLQNREGNPASSSAPDSGSEHLGSGELDLRRGGGTL</sequence>